<dbReference type="CDD" id="cd01335">
    <property type="entry name" value="Radical_SAM"/>
    <property type="match status" value="1"/>
</dbReference>
<keyword evidence="3" id="KW-0949">S-adenosyl-L-methionine</keyword>
<dbReference type="InterPro" id="IPR050377">
    <property type="entry name" value="Radical_SAM_PqqE_MftC-like"/>
</dbReference>
<dbReference type="PANTHER" id="PTHR11228">
    <property type="entry name" value="RADICAL SAM DOMAIN PROTEIN"/>
    <property type="match status" value="1"/>
</dbReference>
<evidence type="ECO:0000256" key="1">
    <source>
        <dbReference type="ARBA" id="ARBA00001966"/>
    </source>
</evidence>
<dbReference type="SFLD" id="SFLDS00029">
    <property type="entry name" value="Radical_SAM"/>
    <property type="match status" value="1"/>
</dbReference>
<dbReference type="InterPro" id="IPR013785">
    <property type="entry name" value="Aldolase_TIM"/>
</dbReference>
<comment type="cofactor">
    <cofactor evidence="1">
        <name>[4Fe-4S] cluster</name>
        <dbReference type="ChEBI" id="CHEBI:49883"/>
    </cofactor>
</comment>
<protein>
    <submittedName>
        <fullName evidence="8">Anaerobic sulfatase-maturating enzyme</fullName>
        <ecNumber evidence="8">1.8.98.-</ecNumber>
    </submittedName>
</protein>
<evidence type="ECO:0000256" key="3">
    <source>
        <dbReference type="ARBA" id="ARBA00022691"/>
    </source>
</evidence>
<evidence type="ECO:0000256" key="4">
    <source>
        <dbReference type="ARBA" id="ARBA00022723"/>
    </source>
</evidence>
<evidence type="ECO:0000256" key="2">
    <source>
        <dbReference type="ARBA" id="ARBA00022485"/>
    </source>
</evidence>
<gene>
    <name evidence="8" type="ORF">ERS852406_01864</name>
</gene>
<keyword evidence="5" id="KW-0408">Iron</keyword>
<name>A0A174ELB1_9FIRM</name>
<dbReference type="SMART" id="SM00729">
    <property type="entry name" value="Elp3"/>
    <property type="match status" value="1"/>
</dbReference>
<dbReference type="SFLD" id="SFLDG01067">
    <property type="entry name" value="SPASM/twitch_domain_containing"/>
    <property type="match status" value="1"/>
</dbReference>
<dbReference type="GO" id="GO:0016491">
    <property type="term" value="F:oxidoreductase activity"/>
    <property type="evidence" value="ECO:0007669"/>
    <property type="project" value="UniProtKB-KW"/>
</dbReference>
<dbReference type="InterPro" id="IPR058240">
    <property type="entry name" value="rSAM_sf"/>
</dbReference>
<dbReference type="InterPro" id="IPR023885">
    <property type="entry name" value="4Fe4S-binding_SPASM_dom"/>
</dbReference>
<dbReference type="Pfam" id="PF04055">
    <property type="entry name" value="Radical_SAM"/>
    <property type="match status" value="1"/>
</dbReference>
<evidence type="ECO:0000313" key="9">
    <source>
        <dbReference type="Proteomes" id="UP000095706"/>
    </source>
</evidence>
<sequence length="373" mass="42368">MNYMDDASTFEHSLLQKARQKHIPVTGALELLPLCNMNCDMCYVRLSRSEMERQGRLRTVEEWVRLAEQMQKAGTVFLLLTGGEPLLFPDFKTLYRRLRNLGMILTINTNGTLLDEAWADFFATYPPRRINITLYGADAASYDRLCHFPQGFDQTLRAVRLLRARNVDVKISCSVTKKNPQDFSRIFALGKELGVPVHADHYMMPAVRERSLPFDAQVRLHPGDAAALAFQALKLQLDADIFRQYVRESVRRVNDPAFPRGDGHISCLAGNCSFFINWQGRLFPCVMLSELSAPVFDLGFWAAWETVSAKARNLSLSTKCRQCRFRPICRTCAAASFLETGSYQGAPDYLCRYAEHYYNLLLAELASFSSDPS</sequence>
<evidence type="ECO:0000256" key="5">
    <source>
        <dbReference type="ARBA" id="ARBA00023004"/>
    </source>
</evidence>
<proteinExistence type="predicted"/>
<dbReference type="Gene3D" id="3.20.20.70">
    <property type="entry name" value="Aldolase class I"/>
    <property type="match status" value="1"/>
</dbReference>
<dbReference type="PIRSF" id="PIRSF037420">
    <property type="entry name" value="PQQ_syn_pqqE"/>
    <property type="match status" value="1"/>
</dbReference>
<dbReference type="EMBL" id="CYYV01000008">
    <property type="protein sequence ID" value="CUO38822.1"/>
    <property type="molecule type" value="Genomic_DNA"/>
</dbReference>
<evidence type="ECO:0000256" key="6">
    <source>
        <dbReference type="ARBA" id="ARBA00023014"/>
    </source>
</evidence>
<dbReference type="Proteomes" id="UP000095706">
    <property type="component" value="Unassembled WGS sequence"/>
</dbReference>
<dbReference type="InterPro" id="IPR017200">
    <property type="entry name" value="PqqE-like"/>
</dbReference>
<keyword evidence="4" id="KW-0479">Metal-binding</keyword>
<dbReference type="EC" id="1.8.98.-" evidence="8"/>
<accession>A0A174ELB1</accession>
<evidence type="ECO:0000313" key="8">
    <source>
        <dbReference type="EMBL" id="CUO38822.1"/>
    </source>
</evidence>
<dbReference type="InterPro" id="IPR006638">
    <property type="entry name" value="Elp3/MiaA/NifB-like_rSAM"/>
</dbReference>
<feature type="domain" description="Radical SAM core" evidence="7">
    <location>
        <begin position="21"/>
        <end position="238"/>
    </location>
</feature>
<dbReference type="PANTHER" id="PTHR11228:SF7">
    <property type="entry name" value="PQQA PEPTIDE CYCLASE"/>
    <property type="match status" value="1"/>
</dbReference>
<dbReference type="AlphaFoldDB" id="A0A174ELB1"/>
<keyword evidence="8" id="KW-0560">Oxidoreductase</keyword>
<dbReference type="PROSITE" id="PS51918">
    <property type="entry name" value="RADICAL_SAM"/>
    <property type="match status" value="1"/>
</dbReference>
<dbReference type="NCBIfam" id="TIGR04085">
    <property type="entry name" value="rSAM_more_4Fe4S"/>
    <property type="match status" value="1"/>
</dbReference>
<dbReference type="RefSeq" id="WP_055227843.1">
    <property type="nucleotide sequence ID" value="NZ_CYYV01000008.1"/>
</dbReference>
<keyword evidence="6" id="KW-0411">Iron-sulfur</keyword>
<dbReference type="InterPro" id="IPR007197">
    <property type="entry name" value="rSAM"/>
</dbReference>
<keyword evidence="2" id="KW-0004">4Fe-4S</keyword>
<dbReference type="GO" id="GO:0046872">
    <property type="term" value="F:metal ion binding"/>
    <property type="evidence" value="ECO:0007669"/>
    <property type="project" value="UniProtKB-KW"/>
</dbReference>
<organism evidence="8 9">
    <name type="scientific">Fusicatenibacter saccharivorans</name>
    <dbReference type="NCBI Taxonomy" id="1150298"/>
    <lineage>
        <taxon>Bacteria</taxon>
        <taxon>Bacillati</taxon>
        <taxon>Bacillota</taxon>
        <taxon>Clostridia</taxon>
        <taxon>Lachnospirales</taxon>
        <taxon>Lachnospiraceae</taxon>
        <taxon>Fusicatenibacter</taxon>
    </lineage>
</organism>
<reference evidence="8 9" key="1">
    <citation type="submission" date="2015-09" db="EMBL/GenBank/DDBJ databases">
        <authorList>
            <consortium name="Pathogen Informatics"/>
        </authorList>
    </citation>
    <scope>NUCLEOTIDE SEQUENCE [LARGE SCALE GENOMIC DNA]</scope>
    <source>
        <strain evidence="8 9">2789STDY5608849</strain>
    </source>
</reference>
<evidence type="ECO:0000259" key="7">
    <source>
        <dbReference type="PROSITE" id="PS51918"/>
    </source>
</evidence>
<dbReference type="GO" id="GO:0051539">
    <property type="term" value="F:4 iron, 4 sulfur cluster binding"/>
    <property type="evidence" value="ECO:0007669"/>
    <property type="project" value="UniProtKB-KW"/>
</dbReference>
<dbReference type="SFLD" id="SFLDG01386">
    <property type="entry name" value="main_SPASM_domain-containing"/>
    <property type="match status" value="1"/>
</dbReference>
<dbReference type="SUPFAM" id="SSF102114">
    <property type="entry name" value="Radical SAM enzymes"/>
    <property type="match status" value="1"/>
</dbReference>